<evidence type="ECO:0000256" key="4">
    <source>
        <dbReference type="ARBA" id="ARBA00023136"/>
    </source>
</evidence>
<evidence type="ECO:0000256" key="2">
    <source>
        <dbReference type="ARBA" id="ARBA00022692"/>
    </source>
</evidence>
<organism evidence="7">
    <name type="scientific">Cladocopium goreaui</name>
    <dbReference type="NCBI Taxonomy" id="2562237"/>
    <lineage>
        <taxon>Eukaryota</taxon>
        <taxon>Sar</taxon>
        <taxon>Alveolata</taxon>
        <taxon>Dinophyceae</taxon>
        <taxon>Suessiales</taxon>
        <taxon>Symbiodiniaceae</taxon>
        <taxon>Cladocopium</taxon>
    </lineage>
</organism>
<reference evidence="8" key="2">
    <citation type="submission" date="2024-04" db="EMBL/GenBank/DDBJ databases">
        <authorList>
            <person name="Chen Y."/>
            <person name="Shah S."/>
            <person name="Dougan E. K."/>
            <person name="Thang M."/>
            <person name="Chan C."/>
        </authorList>
    </citation>
    <scope>NUCLEOTIDE SEQUENCE [LARGE SCALE GENOMIC DNA]</scope>
</reference>
<dbReference type="Proteomes" id="UP001152797">
    <property type="component" value="Unassembled WGS sequence"/>
</dbReference>
<sequence length="304" mass="32252">MKGMGTGMFSGSHAVGYAYMLISTTSFTGMAAVSKIIGLRASTHEKVFWRSLLSILFTLSRGKAFASPKRKWLLLLRGLCGHIALSAYLESLDRIPLAEAVFLGKVHPMAAAILSYIFLGEALSMARAIGILVSFFGVTMISKPSWAGLVSGDLFGHFLALLAGALSGAAYCCVRCLSRNDSEDEMWTLLALPLVSLPFCAKDAWFGAAKHEASTWAWLLMLGLCTQLGQVFLVRGLKVLPAASGTQAMYFGTLSGVVLGSALGEGLPSLETSLGAVLIITSLQLAESAESEGSECSTHKDKVK</sequence>
<dbReference type="EMBL" id="CAMXCT020001469">
    <property type="protein sequence ID" value="CAL1143766.1"/>
    <property type="molecule type" value="Genomic_DNA"/>
</dbReference>
<evidence type="ECO:0000313" key="7">
    <source>
        <dbReference type="EMBL" id="CAI3990391.1"/>
    </source>
</evidence>
<dbReference type="Gene3D" id="1.10.3730.20">
    <property type="match status" value="1"/>
</dbReference>
<feature type="domain" description="EamA" evidence="6">
    <location>
        <begin position="16"/>
        <end position="142"/>
    </location>
</feature>
<dbReference type="Pfam" id="PF00892">
    <property type="entry name" value="EamA"/>
    <property type="match status" value="1"/>
</dbReference>
<keyword evidence="3 5" id="KW-1133">Transmembrane helix</keyword>
<evidence type="ECO:0000313" key="10">
    <source>
        <dbReference type="Proteomes" id="UP001152797"/>
    </source>
</evidence>
<reference evidence="7" key="1">
    <citation type="submission" date="2022-10" db="EMBL/GenBank/DDBJ databases">
        <authorList>
            <person name="Chen Y."/>
            <person name="Dougan E. K."/>
            <person name="Chan C."/>
            <person name="Rhodes N."/>
            <person name="Thang M."/>
        </authorList>
    </citation>
    <scope>NUCLEOTIDE SEQUENCE</scope>
</reference>
<comment type="subcellular location">
    <subcellularLocation>
        <location evidence="1">Membrane</location>
        <topology evidence="1">Multi-pass membrane protein</topology>
    </subcellularLocation>
</comment>
<dbReference type="EMBL" id="CAMXCT030001469">
    <property type="protein sequence ID" value="CAL4777703.1"/>
    <property type="molecule type" value="Genomic_DNA"/>
</dbReference>
<evidence type="ECO:0000313" key="9">
    <source>
        <dbReference type="EMBL" id="CAL4777703.1"/>
    </source>
</evidence>
<name>A0A9P1CFC5_9DINO</name>
<dbReference type="PANTHER" id="PTHR22911:SF6">
    <property type="entry name" value="SOLUTE CARRIER FAMILY 35 MEMBER G1"/>
    <property type="match status" value="1"/>
</dbReference>
<dbReference type="GO" id="GO:0016020">
    <property type="term" value="C:membrane"/>
    <property type="evidence" value="ECO:0007669"/>
    <property type="project" value="UniProtKB-SubCell"/>
</dbReference>
<keyword evidence="2 5" id="KW-0812">Transmembrane</keyword>
<dbReference type="PANTHER" id="PTHR22911">
    <property type="entry name" value="ACYL-MALONYL CONDENSING ENZYME-RELATED"/>
    <property type="match status" value="1"/>
</dbReference>
<evidence type="ECO:0000313" key="8">
    <source>
        <dbReference type="EMBL" id="CAL1143766.1"/>
    </source>
</evidence>
<keyword evidence="4 5" id="KW-0472">Membrane</keyword>
<dbReference type="EMBL" id="CAMXCT010001469">
    <property type="protein sequence ID" value="CAI3990391.1"/>
    <property type="molecule type" value="Genomic_DNA"/>
</dbReference>
<feature type="transmembrane region" description="Helical" evidence="5">
    <location>
        <begin position="14"/>
        <end position="33"/>
    </location>
</feature>
<proteinExistence type="predicted"/>
<comment type="caution">
    <text evidence="7">The sequence shown here is derived from an EMBL/GenBank/DDBJ whole genome shotgun (WGS) entry which is preliminary data.</text>
</comment>
<protein>
    <submittedName>
        <fullName evidence="9">Isovaleryl-CoA dehydrogenase, mitochondrial</fullName>
    </submittedName>
</protein>
<evidence type="ECO:0000256" key="5">
    <source>
        <dbReference type="SAM" id="Phobius"/>
    </source>
</evidence>
<dbReference type="SUPFAM" id="SSF103481">
    <property type="entry name" value="Multidrug resistance efflux transporter EmrE"/>
    <property type="match status" value="2"/>
</dbReference>
<evidence type="ECO:0000256" key="1">
    <source>
        <dbReference type="ARBA" id="ARBA00004141"/>
    </source>
</evidence>
<gene>
    <name evidence="7" type="ORF">C1SCF055_LOCUS17385</name>
</gene>
<dbReference type="OrthoDB" id="306876at2759"/>
<keyword evidence="10" id="KW-1185">Reference proteome</keyword>
<accession>A0A9P1CFC5</accession>
<dbReference type="AlphaFoldDB" id="A0A9P1CFC5"/>
<evidence type="ECO:0000259" key="6">
    <source>
        <dbReference type="Pfam" id="PF00892"/>
    </source>
</evidence>
<evidence type="ECO:0000256" key="3">
    <source>
        <dbReference type="ARBA" id="ARBA00022989"/>
    </source>
</evidence>
<dbReference type="InterPro" id="IPR000620">
    <property type="entry name" value="EamA_dom"/>
</dbReference>
<feature type="transmembrane region" description="Helical" evidence="5">
    <location>
        <begin position="154"/>
        <end position="174"/>
    </location>
</feature>
<dbReference type="InterPro" id="IPR037185">
    <property type="entry name" value="EmrE-like"/>
</dbReference>